<dbReference type="InterPro" id="IPR000488">
    <property type="entry name" value="Death_dom"/>
</dbReference>
<feature type="region of interest" description="Disordered" evidence="1">
    <location>
        <begin position="258"/>
        <end position="282"/>
    </location>
</feature>
<dbReference type="AlphaFoldDB" id="A0A9E8IDU3"/>
<dbReference type="Gene3D" id="3.40.50.10140">
    <property type="entry name" value="Toll/interleukin-1 receptor homology (TIR) domain"/>
    <property type="match status" value="1"/>
</dbReference>
<proteinExistence type="evidence at transcript level"/>
<evidence type="ECO:0000259" key="2">
    <source>
        <dbReference type="PROSITE" id="PS50017"/>
    </source>
</evidence>
<feature type="compositionally biased region" description="Polar residues" evidence="1">
    <location>
        <begin position="273"/>
        <end position="282"/>
    </location>
</feature>
<feature type="domain" description="Death" evidence="2">
    <location>
        <begin position="29"/>
        <end position="97"/>
    </location>
</feature>
<dbReference type="SUPFAM" id="SSF47986">
    <property type="entry name" value="DEATH domain"/>
    <property type="match status" value="1"/>
</dbReference>
<evidence type="ECO:0000256" key="1">
    <source>
        <dbReference type="SAM" id="MobiDB-lite"/>
    </source>
</evidence>
<dbReference type="PROSITE" id="PS50104">
    <property type="entry name" value="TIR"/>
    <property type="match status" value="1"/>
</dbReference>
<feature type="domain" description="TIR" evidence="3">
    <location>
        <begin position="113"/>
        <end position="246"/>
    </location>
</feature>
<dbReference type="Pfam" id="PF13676">
    <property type="entry name" value="TIR_2"/>
    <property type="match status" value="1"/>
</dbReference>
<organism evidence="4">
    <name type="scientific">Strongylocentrotus purpuratus</name>
    <name type="common">Purple sea urchin</name>
    <dbReference type="NCBI Taxonomy" id="7668"/>
    <lineage>
        <taxon>Eukaryota</taxon>
        <taxon>Metazoa</taxon>
        <taxon>Echinodermata</taxon>
        <taxon>Eleutherozoa</taxon>
        <taxon>Echinozoa</taxon>
        <taxon>Echinoidea</taxon>
        <taxon>Euechinoidea</taxon>
        <taxon>Echinacea</taxon>
        <taxon>Camarodonta</taxon>
        <taxon>Echinidea</taxon>
        <taxon>Strongylocentrotidae</taxon>
        <taxon>Strongylocentrotus</taxon>
    </lineage>
</organism>
<dbReference type="PROSITE" id="PS50017">
    <property type="entry name" value="DEATH_DOMAIN"/>
    <property type="match status" value="1"/>
</dbReference>
<dbReference type="PANTHER" id="PTHR47508">
    <property type="entry name" value="SAM DOMAIN-CONTAINING PROTEIN-RELATED"/>
    <property type="match status" value="1"/>
</dbReference>
<dbReference type="InterPro" id="IPR000157">
    <property type="entry name" value="TIR_dom"/>
</dbReference>
<dbReference type="EMBL" id="OP753072">
    <property type="protein sequence ID" value="UZG77125.1"/>
    <property type="molecule type" value="mRNA"/>
</dbReference>
<dbReference type="InterPro" id="IPR035897">
    <property type="entry name" value="Toll_tir_struct_dom_sf"/>
</dbReference>
<dbReference type="Gene3D" id="1.10.533.10">
    <property type="entry name" value="Death Domain, Fas"/>
    <property type="match status" value="1"/>
</dbReference>
<dbReference type="CDD" id="cd01670">
    <property type="entry name" value="Death"/>
    <property type="match status" value="1"/>
</dbReference>
<evidence type="ECO:0000259" key="3">
    <source>
        <dbReference type="PROSITE" id="PS50104"/>
    </source>
</evidence>
<name>A0A9E8IDU3_STRPU</name>
<protein>
    <submittedName>
        <fullName evidence="4">MyD88-like protein L3</fullName>
    </submittedName>
</protein>
<dbReference type="InterPro" id="IPR011029">
    <property type="entry name" value="DEATH-like_dom_sf"/>
</dbReference>
<dbReference type="PANTHER" id="PTHR47508:SF1">
    <property type="entry name" value="NON-SPECIFIC SERINE_THREONINE PROTEIN KINASE"/>
    <property type="match status" value="1"/>
</dbReference>
<evidence type="ECO:0000313" key="4">
    <source>
        <dbReference type="EMBL" id="UZG77125.1"/>
    </source>
</evidence>
<sequence length="282" mass="31541">MSSVVINDFDEILKVIAKTLFTNSDIDDLGKALGFEDADIGRATDENTRQGGNYMGTYGLLKKWRRRQTSLTEKAALRSALVHAGFHDLASKYLSTPITELIMPQTPSDESGKPPTVFLSYQWDHQLEVIAIKKHLEMAGFPCWMDIGQMGGGDKLFAKIDQGIRSSKVILCMVTEKYSSSENCNKEVNLANLLKKPIIPVLIDNTQWPPKGAMSMLIGELLYIRFFNKKEYVRGEKFWENAKFSELLGQISYHATPDESMVTDEQHPRPTPAASTEQGASS</sequence>
<dbReference type="GO" id="GO:0007165">
    <property type="term" value="P:signal transduction"/>
    <property type="evidence" value="ECO:0007669"/>
    <property type="project" value="InterPro"/>
</dbReference>
<dbReference type="SUPFAM" id="SSF52200">
    <property type="entry name" value="Toll/Interleukin receptor TIR domain"/>
    <property type="match status" value="1"/>
</dbReference>
<accession>A0A9E8IDU3</accession>
<reference evidence="4" key="1">
    <citation type="journal article" date="2022" name="Dev. Comp. Immunol.">
        <title>Functional characterization of the MyD88 homologs in Strongylocentrotus purpuratus.</title>
        <authorList>
            <person name="Chou S.T."/>
            <person name="Lin T.M."/>
            <person name="Yang H.Y."/>
            <person name="Fugmann S.D."/>
        </authorList>
    </citation>
    <scope>NUCLEOTIDE SEQUENCE</scope>
</reference>